<dbReference type="CDD" id="cd00090">
    <property type="entry name" value="HTH_ARSR"/>
    <property type="match status" value="1"/>
</dbReference>
<evidence type="ECO:0000256" key="2">
    <source>
        <dbReference type="ARBA" id="ARBA00023125"/>
    </source>
</evidence>
<organism evidence="5 6">
    <name type="scientific">Streptomyces katrae</name>
    <dbReference type="NCBI Taxonomy" id="68223"/>
    <lineage>
        <taxon>Bacteria</taxon>
        <taxon>Bacillati</taxon>
        <taxon>Actinomycetota</taxon>
        <taxon>Actinomycetes</taxon>
        <taxon>Kitasatosporales</taxon>
        <taxon>Streptomycetaceae</taxon>
        <taxon>Streptomyces</taxon>
    </lineage>
</organism>
<dbReference type="InterPro" id="IPR036388">
    <property type="entry name" value="WH-like_DNA-bd_sf"/>
</dbReference>
<dbReference type="AlphaFoldDB" id="A0A0F4JIW2"/>
<dbReference type="EMBL" id="JZWV01000384">
    <property type="protein sequence ID" value="KJY32901.1"/>
    <property type="molecule type" value="Genomic_DNA"/>
</dbReference>
<dbReference type="SUPFAM" id="SSF46785">
    <property type="entry name" value="Winged helix' DNA-binding domain"/>
    <property type="match status" value="1"/>
</dbReference>
<dbReference type="Pfam" id="PF12840">
    <property type="entry name" value="HTH_20"/>
    <property type="match status" value="1"/>
</dbReference>
<dbReference type="Gene3D" id="1.10.10.10">
    <property type="entry name" value="Winged helix-like DNA-binding domain superfamily/Winged helix DNA-binding domain"/>
    <property type="match status" value="1"/>
</dbReference>
<dbReference type="PANTHER" id="PTHR43132">
    <property type="entry name" value="ARSENICAL RESISTANCE OPERON REPRESSOR ARSR-RELATED"/>
    <property type="match status" value="1"/>
</dbReference>
<gene>
    <name evidence="5" type="ORF">VR44_14985</name>
</gene>
<feature type="domain" description="HTH arsR-type" evidence="4">
    <location>
        <begin position="258"/>
        <end position="328"/>
    </location>
</feature>
<comment type="caution">
    <text evidence="5">The sequence shown here is derived from an EMBL/GenBank/DDBJ whole genome shotgun (WGS) entry which is preliminary data.</text>
</comment>
<accession>A0A0F4JIW2</accession>
<sequence>MPPPLTLSLSTADLSRLRWAVSPAWELLASIRTLTRPARHVIHMPWLSEHRHDPLLAGPVTSAAYDLTAGPASHLPGFLAPTPLSPLTALDEELDEVRRTPADVVRRDLTAVFGDDLPATLAPMLQAPGRELETIVADLSRYWQRTLAPVWPRIRALLESDIHYRARSLTERGPAAMFADIHPDLAFDQATGTLRIARRRPALLDPHRPLEGRGLVLVPSAFAWPSLYFKTAEPWVPVIRYPVRGVGTLWEPPAGTADLAPALGATRARLLDLLETPASTLELAHRTGLAQGGVSAHLHKLTQAGLIAPHRTGRIVLYSRTARGEALYR</sequence>
<dbReference type="InterPro" id="IPR036390">
    <property type="entry name" value="WH_DNA-bd_sf"/>
</dbReference>
<keyword evidence="6" id="KW-1185">Reference proteome</keyword>
<dbReference type="PATRIC" id="fig|68223.7.peg.7414"/>
<dbReference type="InterPro" id="IPR011991">
    <property type="entry name" value="ArsR-like_HTH"/>
</dbReference>
<keyword evidence="2" id="KW-0238">DNA-binding</keyword>
<protein>
    <recommendedName>
        <fullName evidence="4">HTH arsR-type domain-containing protein</fullName>
    </recommendedName>
</protein>
<proteinExistence type="predicted"/>
<dbReference type="GO" id="GO:0003700">
    <property type="term" value="F:DNA-binding transcription factor activity"/>
    <property type="evidence" value="ECO:0007669"/>
    <property type="project" value="InterPro"/>
</dbReference>
<dbReference type="InterPro" id="IPR001845">
    <property type="entry name" value="HTH_ArsR_DNA-bd_dom"/>
</dbReference>
<dbReference type="InterPro" id="IPR045981">
    <property type="entry name" value="DUF5937"/>
</dbReference>
<keyword evidence="3" id="KW-0804">Transcription</keyword>
<evidence type="ECO:0000313" key="5">
    <source>
        <dbReference type="EMBL" id="KJY32901.1"/>
    </source>
</evidence>
<dbReference type="PANTHER" id="PTHR43132:SF6">
    <property type="entry name" value="HTH-TYPE TRANSCRIPTIONAL REPRESSOR CZRA"/>
    <property type="match status" value="1"/>
</dbReference>
<dbReference type="Pfam" id="PF19361">
    <property type="entry name" value="DUF5937"/>
    <property type="match status" value="1"/>
</dbReference>
<reference evidence="5 6" key="1">
    <citation type="submission" date="2015-02" db="EMBL/GenBank/DDBJ databases">
        <authorList>
            <person name="Ju K.-S."/>
            <person name="Doroghazi J.R."/>
            <person name="Metcalf W."/>
        </authorList>
    </citation>
    <scope>NUCLEOTIDE SEQUENCE [LARGE SCALE GENOMIC DNA]</scope>
    <source>
        <strain evidence="5 6">NRRL ISP-5550</strain>
    </source>
</reference>
<dbReference type="Proteomes" id="UP000033551">
    <property type="component" value="Unassembled WGS sequence"/>
</dbReference>
<name>A0A0F4JIW2_9ACTN</name>
<evidence type="ECO:0000256" key="1">
    <source>
        <dbReference type="ARBA" id="ARBA00023015"/>
    </source>
</evidence>
<dbReference type="SMART" id="SM00418">
    <property type="entry name" value="HTH_ARSR"/>
    <property type="match status" value="1"/>
</dbReference>
<dbReference type="InterPro" id="IPR051011">
    <property type="entry name" value="Metal_resp_trans_reg"/>
</dbReference>
<evidence type="ECO:0000313" key="6">
    <source>
        <dbReference type="Proteomes" id="UP000033551"/>
    </source>
</evidence>
<evidence type="ECO:0000256" key="3">
    <source>
        <dbReference type="ARBA" id="ARBA00023163"/>
    </source>
</evidence>
<keyword evidence="1" id="KW-0805">Transcription regulation</keyword>
<evidence type="ECO:0000259" key="4">
    <source>
        <dbReference type="SMART" id="SM00418"/>
    </source>
</evidence>
<dbReference type="GO" id="GO:0003677">
    <property type="term" value="F:DNA binding"/>
    <property type="evidence" value="ECO:0007669"/>
    <property type="project" value="UniProtKB-KW"/>
</dbReference>